<evidence type="ECO:0000256" key="4">
    <source>
        <dbReference type="ARBA" id="ARBA00022801"/>
    </source>
</evidence>
<dbReference type="SUPFAM" id="SSF144091">
    <property type="entry name" value="Rhomboid-like"/>
    <property type="match status" value="1"/>
</dbReference>
<evidence type="ECO:0000256" key="7">
    <source>
        <dbReference type="SAM" id="Phobius"/>
    </source>
</evidence>
<feature type="chain" id="PRO_5036335384" evidence="8">
    <location>
        <begin position="23"/>
        <end position="422"/>
    </location>
</feature>
<dbReference type="EMBL" id="UIVS01000003">
    <property type="protein sequence ID" value="SVP93077.1"/>
    <property type="molecule type" value="Genomic_DNA"/>
</dbReference>
<feature type="domain" description="Peptidase S54 rhomboid" evidence="9">
    <location>
        <begin position="349"/>
        <end position="420"/>
    </location>
</feature>
<feature type="transmembrane region" description="Helical" evidence="7">
    <location>
        <begin position="353"/>
        <end position="371"/>
    </location>
</feature>
<dbReference type="VEuPathDB" id="PiroplasmaDB:TA18080"/>
<proteinExistence type="inferred from homology"/>
<comment type="similarity">
    <text evidence="2">Belongs to the peptidase S54 family.</text>
</comment>
<evidence type="ECO:0000256" key="5">
    <source>
        <dbReference type="ARBA" id="ARBA00022989"/>
    </source>
</evidence>
<dbReference type="Gene3D" id="1.20.1540.10">
    <property type="entry name" value="Rhomboid-like"/>
    <property type="match status" value="2"/>
</dbReference>
<keyword evidence="5 7" id="KW-1133">Transmembrane helix</keyword>
<evidence type="ECO:0000256" key="3">
    <source>
        <dbReference type="ARBA" id="ARBA00022692"/>
    </source>
</evidence>
<dbReference type="InterPro" id="IPR050925">
    <property type="entry name" value="Rhomboid_protease_S54"/>
</dbReference>
<comment type="subcellular location">
    <subcellularLocation>
        <location evidence="1">Membrane</location>
        <topology evidence="1">Multi-pass membrane protein</topology>
    </subcellularLocation>
</comment>
<organism evidence="10">
    <name type="scientific">Theileria annulata</name>
    <dbReference type="NCBI Taxonomy" id="5874"/>
    <lineage>
        <taxon>Eukaryota</taxon>
        <taxon>Sar</taxon>
        <taxon>Alveolata</taxon>
        <taxon>Apicomplexa</taxon>
        <taxon>Aconoidasida</taxon>
        <taxon>Piroplasmida</taxon>
        <taxon>Theileriidae</taxon>
        <taxon>Theileria</taxon>
    </lineage>
</organism>
<keyword evidence="8" id="KW-0732">Signal</keyword>
<keyword evidence="4" id="KW-0378">Hydrolase</keyword>
<dbReference type="GO" id="GO:0004252">
    <property type="term" value="F:serine-type endopeptidase activity"/>
    <property type="evidence" value="ECO:0007669"/>
    <property type="project" value="InterPro"/>
</dbReference>
<dbReference type="PANTHER" id="PTHR43731">
    <property type="entry name" value="RHOMBOID PROTEASE"/>
    <property type="match status" value="1"/>
</dbReference>
<protein>
    <submittedName>
        <fullName evidence="10">Possible rhomboid family protein</fullName>
    </submittedName>
</protein>
<name>A0A3B0MSD4_THEAN</name>
<dbReference type="InterPro" id="IPR022764">
    <property type="entry name" value="Peptidase_S54_rhomboid_dom"/>
</dbReference>
<gene>
    <name evidence="11" type="ORF">TAT_000287600</name>
    <name evidence="10" type="ORF">TAV_000287700</name>
</gene>
<evidence type="ECO:0000256" key="8">
    <source>
        <dbReference type="SAM" id="SignalP"/>
    </source>
</evidence>
<dbReference type="Pfam" id="PF01694">
    <property type="entry name" value="Rhomboid"/>
    <property type="match status" value="2"/>
</dbReference>
<keyword evidence="3 7" id="KW-0812">Transmembrane</keyword>
<feature type="signal peptide" evidence="8">
    <location>
        <begin position="1"/>
        <end position="22"/>
    </location>
</feature>
<feature type="domain" description="Peptidase S54 rhomboid" evidence="9">
    <location>
        <begin position="188"/>
        <end position="247"/>
    </location>
</feature>
<reference evidence="10" key="1">
    <citation type="submission" date="2018-07" db="EMBL/GenBank/DDBJ databases">
        <authorList>
            <person name="Quirk P.G."/>
            <person name="Krulwich T.A."/>
        </authorList>
    </citation>
    <scope>NUCLEOTIDE SEQUENCE</scope>
    <source>
        <strain evidence="10">Anand</strain>
    </source>
</reference>
<evidence type="ECO:0000256" key="6">
    <source>
        <dbReference type="ARBA" id="ARBA00023136"/>
    </source>
</evidence>
<feature type="transmembrane region" description="Helical" evidence="7">
    <location>
        <begin position="229"/>
        <end position="249"/>
    </location>
</feature>
<evidence type="ECO:0000259" key="9">
    <source>
        <dbReference type="Pfam" id="PF01694"/>
    </source>
</evidence>
<evidence type="ECO:0000256" key="1">
    <source>
        <dbReference type="ARBA" id="ARBA00004141"/>
    </source>
</evidence>
<keyword evidence="6 7" id="KW-0472">Membrane</keyword>
<dbReference type="AlphaFoldDB" id="A0A3B0MSD4"/>
<evidence type="ECO:0000256" key="2">
    <source>
        <dbReference type="ARBA" id="ARBA00009045"/>
    </source>
</evidence>
<sequence length="422" mass="48643">MLPSISLLQIIFILVATELIKCFRINTQLVKFHQGKQLIDFDYKLKPHVYHDSELGSLILGRDEFKTIPNYLRYENLTNFITDKAELVQNLKRNLSRYRNLTVKTVEKFKRSSLANFRKCYSDLWEEIKFWYLKGSNFSFYDLFTLGSNPVYLLVKLNLALFIVDLFFKGELSKNFSVKGLNLFYMNEHYRIATSLFFHWDLRHLLSNVGSLLSVGNNVLKLFGPRNLLIIYFVSGITANYFSYLYNYIYKNGIPANLLLLLRSIGKNFSNATKPIIMATNTIVDDILNKTRRIGFPMFFFDYIFTSATMSADFCLAKLAQFVTGITPRSLNDVDLKVKEICMTKSKNDFKSCGASSSIFGLYGALLTYYIKSGYINNYSVINNLFVSFVVPYLLRSFTEKLDHISHLVGFITGSILSTVLD</sequence>
<evidence type="ECO:0000313" key="11">
    <source>
        <dbReference type="EMBL" id="SVP93881.1"/>
    </source>
</evidence>
<dbReference type="PANTHER" id="PTHR43731:SF14">
    <property type="entry name" value="PRESENILIN-ASSOCIATED RHOMBOID-LIKE PROTEIN, MITOCHONDRIAL"/>
    <property type="match status" value="1"/>
</dbReference>
<dbReference type="GO" id="GO:0016020">
    <property type="term" value="C:membrane"/>
    <property type="evidence" value="ECO:0007669"/>
    <property type="project" value="UniProtKB-SubCell"/>
</dbReference>
<dbReference type="InterPro" id="IPR035952">
    <property type="entry name" value="Rhomboid-like_sf"/>
</dbReference>
<feature type="transmembrane region" description="Helical" evidence="7">
    <location>
        <begin position="377"/>
        <end position="395"/>
    </location>
</feature>
<accession>A0A3B0MSD4</accession>
<evidence type="ECO:0000313" key="10">
    <source>
        <dbReference type="EMBL" id="SVP93077.1"/>
    </source>
</evidence>
<dbReference type="EMBL" id="UIVT01000003">
    <property type="protein sequence ID" value="SVP93881.1"/>
    <property type="molecule type" value="Genomic_DNA"/>
</dbReference>